<dbReference type="Gene3D" id="3.40.50.1820">
    <property type="entry name" value="alpha/beta hydrolase"/>
    <property type="match status" value="1"/>
</dbReference>
<proteinExistence type="predicted"/>
<comment type="caution">
    <text evidence="1">The sequence shown here is derived from an EMBL/GenBank/DDBJ whole genome shotgun (WGS) entry which is preliminary data.</text>
</comment>
<evidence type="ECO:0000313" key="2">
    <source>
        <dbReference type="Proteomes" id="UP000280307"/>
    </source>
</evidence>
<name>A0A426TTU1_9CHLR</name>
<dbReference type="Proteomes" id="UP000280307">
    <property type="component" value="Unassembled WGS sequence"/>
</dbReference>
<dbReference type="SUPFAM" id="SSF53474">
    <property type="entry name" value="alpha/beta-Hydrolases"/>
    <property type="match status" value="1"/>
</dbReference>
<feature type="non-terminal residue" evidence="1">
    <location>
        <position position="1"/>
    </location>
</feature>
<organism evidence="1 2">
    <name type="scientific">Candidatus Viridilinea halotolerans</name>
    <dbReference type="NCBI Taxonomy" id="2491704"/>
    <lineage>
        <taxon>Bacteria</taxon>
        <taxon>Bacillati</taxon>
        <taxon>Chloroflexota</taxon>
        <taxon>Chloroflexia</taxon>
        <taxon>Chloroflexales</taxon>
        <taxon>Chloroflexineae</taxon>
        <taxon>Oscillochloridaceae</taxon>
        <taxon>Candidatus Viridilinea</taxon>
    </lineage>
</organism>
<dbReference type="AlphaFoldDB" id="A0A426TTU1"/>
<sequence>DTRIIRDVVDLGPYEFQAGVIPDPTAPEGSRELPPTDADRQVIPCLREFQFGTQVSTRPDGYRSGRIEFNLPITRHYGNFGDDNQHFTRLVDQQAYLTLRVFDLDPLQRNEVWVNDCRLQTQLLGLNNRWNEITIQFPSNCLNFPNAPSLPSDLNKNDIPNDTRLNPADNTITVVVDQHNRGYKSHVAWATITVGGVRPVIYLHGFDPECANDRTRALGKIREYLDNDRIPNLGARNDGAKSIDNQVRDLALAYREMQRIYGLRPASARGVADPDRILLLGHSMGGLTGRRFINLQHSNGNPLVEQFVALATPNMGSSIAWLAINFCNVGARYSLSEDYVQKIFNPANDLTRSWYSWATQYNDSELSSEHMTSIAAVAILAGITGDNDGVVSASNTFDLSYDRNVLFECYIGRNDEENCTAYFDGVLHNKIVFFRSVYNALKHRMGIGQIVTSREALGSPAPITPATEAQVAEIAPAQEDAAEFATIFTQAGTLNAGTGQSVSFTVDPMRELLVSVRTEATELAFALRSPSGTLTQAEGGFVGVANPEVGTWQVVLAAPSQTTNYQIVAEGDADLVITSDSQAQIVRGTSGQLAVIVRDGTIGRSGLNVTGQVRLPGAATPSTITFSPDPLQSGRYVASVNPSELGPILALVQISGQRASGASFTRETLLASLAIAGGIIDPNFREVAGEDSSNDGLYNRLQVTLRLNLPSANTYQVSAGLQRIADGQGFAASETSVNGITGNTTVTLSFDGSYLGALNFNEQVRLAFVQVSAEDGTVLDVRSHVGANFTLQSSQFQRPLLRATISEATPVDLDGNGRFDELVFTGQFITEVADSFTIEANLIDPQGQPFSFSVQTQTLAAGTHVLRIPFRGLDIAAHGQSGVFTLSDVVLMPQTREDIEPLRLQNAFSTAELQSSAFAEAARLTLASNISVARAVVHVLPETSNYVFAQGQEITLEVIKLDETVNFLGWRVDGNLVTTPTLTITMDRNRTVEALFPQTVYLPLIRR</sequence>
<protein>
    <submittedName>
        <fullName evidence="1">Uncharacterized protein</fullName>
    </submittedName>
</protein>
<dbReference type="EMBL" id="RSAS01000735">
    <property type="protein sequence ID" value="RRR68246.1"/>
    <property type="molecule type" value="Genomic_DNA"/>
</dbReference>
<reference evidence="1 2" key="1">
    <citation type="submission" date="2018-12" db="EMBL/GenBank/DDBJ databases">
        <title>Genome Sequence of Candidatus Viridilinea halotolerans isolated from saline sulfide-rich spring.</title>
        <authorList>
            <person name="Grouzdev D.S."/>
            <person name="Burganskaya E.I."/>
            <person name="Krutkina M.S."/>
            <person name="Sukhacheva M.V."/>
            <person name="Gorlenko V.M."/>
        </authorList>
    </citation>
    <scope>NUCLEOTIDE SEQUENCE [LARGE SCALE GENOMIC DNA]</scope>
    <source>
        <strain evidence="1">Chok-6</strain>
    </source>
</reference>
<gene>
    <name evidence="1" type="ORF">EI684_17865</name>
</gene>
<evidence type="ECO:0000313" key="1">
    <source>
        <dbReference type="EMBL" id="RRR68246.1"/>
    </source>
</evidence>
<dbReference type="InterPro" id="IPR029058">
    <property type="entry name" value="AB_hydrolase_fold"/>
</dbReference>
<accession>A0A426TTU1</accession>